<keyword evidence="1" id="KW-1133">Transmembrane helix</keyword>
<keyword evidence="1" id="KW-0472">Membrane</keyword>
<sequence length="282" mass="31579">MDFIIWLQSFQNQWTDIFFIAVTMLGEAAFYITILSLTYWCIDTSKSTYLVFILSLSVALNGALKEVFNQIRPIGVDEIRSIYTETATGKSFPSGHTQTATSFFVGLMVLFRKKIVWLFSGLAIVLVAISRLYLGVHWPADVIGGIGFGILASILAHLIVNKFDPKEVFWPYGVLVVIGFTGLIFFDSEVYTQALGVLSGYIIGSYIENRYVRFTVNAPLKIQVYKYLLGLIMTGILFVGMKYSLPDSSLADGLRYFATLVFVIAGAPAIFIKLNWSKRMEN</sequence>
<evidence type="ECO:0000313" key="3">
    <source>
        <dbReference type="EMBL" id="MBM7562583.1"/>
    </source>
</evidence>
<feature type="transmembrane region" description="Helical" evidence="1">
    <location>
        <begin position="142"/>
        <end position="161"/>
    </location>
</feature>
<evidence type="ECO:0000259" key="2">
    <source>
        <dbReference type="SMART" id="SM00014"/>
    </source>
</evidence>
<comment type="caution">
    <text evidence="3">The sequence shown here is derived from an EMBL/GenBank/DDBJ whole genome shotgun (WGS) entry which is preliminary data.</text>
</comment>
<feature type="domain" description="Phosphatidic acid phosphatase type 2/haloperoxidase" evidence="2">
    <location>
        <begin position="45"/>
        <end position="157"/>
    </location>
</feature>
<protein>
    <submittedName>
        <fullName evidence="3">Membrane-associated phospholipid phosphatase</fullName>
    </submittedName>
</protein>
<evidence type="ECO:0000313" key="4">
    <source>
        <dbReference type="Proteomes" id="UP000767854"/>
    </source>
</evidence>
<dbReference type="EMBL" id="JAFBDT010000022">
    <property type="protein sequence ID" value="MBM7562583.1"/>
    <property type="molecule type" value="Genomic_DNA"/>
</dbReference>
<dbReference type="SMART" id="SM00014">
    <property type="entry name" value="acidPPc"/>
    <property type="match status" value="1"/>
</dbReference>
<feature type="transmembrane region" description="Helical" evidence="1">
    <location>
        <begin position="115"/>
        <end position="136"/>
    </location>
</feature>
<keyword evidence="4" id="KW-1185">Reference proteome</keyword>
<accession>A0ABS2MT40</accession>
<name>A0ABS2MT40_9FIRM</name>
<feature type="transmembrane region" description="Helical" evidence="1">
    <location>
        <begin position="224"/>
        <end position="244"/>
    </location>
</feature>
<dbReference type="Gene3D" id="1.20.144.10">
    <property type="entry name" value="Phosphatidic acid phosphatase type 2/haloperoxidase"/>
    <property type="match status" value="1"/>
</dbReference>
<keyword evidence="1" id="KW-0812">Transmembrane</keyword>
<feature type="transmembrane region" description="Helical" evidence="1">
    <location>
        <begin position="17"/>
        <end position="40"/>
    </location>
</feature>
<reference evidence="3 4" key="1">
    <citation type="submission" date="2021-01" db="EMBL/GenBank/DDBJ databases">
        <title>Genomic Encyclopedia of Type Strains, Phase IV (KMG-IV): sequencing the most valuable type-strain genomes for metagenomic binning, comparative biology and taxonomic classification.</title>
        <authorList>
            <person name="Goeker M."/>
        </authorList>
    </citation>
    <scope>NUCLEOTIDE SEQUENCE [LARGE SCALE GENOMIC DNA]</scope>
    <source>
        <strain evidence="3 4">DSM 24436</strain>
    </source>
</reference>
<dbReference type="InterPro" id="IPR036938">
    <property type="entry name" value="PAP2/HPO_sf"/>
</dbReference>
<feature type="transmembrane region" description="Helical" evidence="1">
    <location>
        <begin position="192"/>
        <end position="212"/>
    </location>
</feature>
<dbReference type="Pfam" id="PF01569">
    <property type="entry name" value="PAP2"/>
    <property type="match status" value="1"/>
</dbReference>
<feature type="transmembrane region" description="Helical" evidence="1">
    <location>
        <begin position="256"/>
        <end position="276"/>
    </location>
</feature>
<dbReference type="RefSeq" id="WP_204665011.1">
    <property type="nucleotide sequence ID" value="NZ_JAFBDT010000022.1"/>
</dbReference>
<organism evidence="3 4">
    <name type="scientific">Fusibacter tunisiensis</name>
    <dbReference type="NCBI Taxonomy" id="1008308"/>
    <lineage>
        <taxon>Bacteria</taxon>
        <taxon>Bacillati</taxon>
        <taxon>Bacillota</taxon>
        <taxon>Clostridia</taxon>
        <taxon>Eubacteriales</taxon>
        <taxon>Eubacteriales Family XII. Incertae Sedis</taxon>
        <taxon>Fusibacter</taxon>
    </lineage>
</organism>
<feature type="transmembrane region" description="Helical" evidence="1">
    <location>
        <begin position="168"/>
        <end position="186"/>
    </location>
</feature>
<gene>
    <name evidence="3" type="ORF">JOC49_002144</name>
</gene>
<dbReference type="InterPro" id="IPR000326">
    <property type="entry name" value="PAP2/HPO"/>
</dbReference>
<dbReference type="PANTHER" id="PTHR14969">
    <property type="entry name" value="SPHINGOSINE-1-PHOSPHATE PHOSPHOHYDROLASE"/>
    <property type="match status" value="1"/>
</dbReference>
<dbReference type="SUPFAM" id="SSF48317">
    <property type="entry name" value="Acid phosphatase/Vanadium-dependent haloperoxidase"/>
    <property type="match status" value="1"/>
</dbReference>
<dbReference type="Proteomes" id="UP000767854">
    <property type="component" value="Unassembled WGS sequence"/>
</dbReference>
<evidence type="ECO:0000256" key="1">
    <source>
        <dbReference type="SAM" id="Phobius"/>
    </source>
</evidence>
<dbReference type="PANTHER" id="PTHR14969:SF13">
    <property type="entry name" value="AT30094P"/>
    <property type="match status" value="1"/>
</dbReference>
<proteinExistence type="predicted"/>